<comment type="caution">
    <text evidence="2">The sequence shown here is derived from an EMBL/GenBank/DDBJ whole genome shotgun (WGS) entry which is preliminary data.</text>
</comment>
<dbReference type="PANTHER" id="PTHR12126:SF11">
    <property type="entry name" value="NADH DEHYDROGENASE [UBIQUINONE] 1 ALPHA SUBCOMPLEX SUBUNIT 9, MITOCHONDRIAL"/>
    <property type="match status" value="1"/>
</dbReference>
<dbReference type="InterPro" id="IPR036291">
    <property type="entry name" value="NAD(P)-bd_dom_sf"/>
</dbReference>
<dbReference type="Gene3D" id="3.40.50.720">
    <property type="entry name" value="NAD(P)-binding Rossmann-like Domain"/>
    <property type="match status" value="1"/>
</dbReference>
<gene>
    <name evidence="2" type="ORF">ACFPFO_20150</name>
</gene>
<dbReference type="InterPro" id="IPR016040">
    <property type="entry name" value="NAD(P)-bd_dom"/>
</dbReference>
<proteinExistence type="predicted"/>
<dbReference type="PANTHER" id="PTHR12126">
    <property type="entry name" value="NADH-UBIQUINONE OXIDOREDUCTASE 39 KDA SUBUNIT-RELATED"/>
    <property type="match status" value="1"/>
</dbReference>
<dbReference type="SUPFAM" id="SSF51735">
    <property type="entry name" value="NAD(P)-binding Rossmann-fold domains"/>
    <property type="match status" value="1"/>
</dbReference>
<dbReference type="RefSeq" id="WP_224830431.1">
    <property type="nucleotide sequence ID" value="NZ_JAIVEF010000067.1"/>
</dbReference>
<keyword evidence="3" id="KW-1185">Reference proteome</keyword>
<dbReference type="InterPro" id="IPR051207">
    <property type="entry name" value="ComplexI_NDUFA9_subunit"/>
</dbReference>
<evidence type="ECO:0000313" key="3">
    <source>
        <dbReference type="Proteomes" id="UP001595925"/>
    </source>
</evidence>
<dbReference type="EMBL" id="JBHSJG010000057">
    <property type="protein sequence ID" value="MFC4990032.1"/>
    <property type="molecule type" value="Genomic_DNA"/>
</dbReference>
<dbReference type="Pfam" id="PF13460">
    <property type="entry name" value="NAD_binding_10"/>
    <property type="match status" value="1"/>
</dbReference>
<evidence type="ECO:0000313" key="2">
    <source>
        <dbReference type="EMBL" id="MFC4990032.1"/>
    </source>
</evidence>
<dbReference type="Proteomes" id="UP001595925">
    <property type="component" value="Unassembled WGS sequence"/>
</dbReference>
<evidence type="ECO:0000259" key="1">
    <source>
        <dbReference type="Pfam" id="PF13460"/>
    </source>
</evidence>
<accession>A0ABD5QK64</accession>
<organism evidence="2 3">
    <name type="scientific">Saliphagus infecundisoli</name>
    <dbReference type="NCBI Taxonomy" id="1849069"/>
    <lineage>
        <taxon>Archaea</taxon>
        <taxon>Methanobacteriati</taxon>
        <taxon>Methanobacteriota</taxon>
        <taxon>Stenosarchaea group</taxon>
        <taxon>Halobacteria</taxon>
        <taxon>Halobacteriales</taxon>
        <taxon>Natrialbaceae</taxon>
        <taxon>Saliphagus</taxon>
    </lineage>
</organism>
<protein>
    <submittedName>
        <fullName evidence="2">Complex I NDUFA9 subunit family protein</fullName>
    </submittedName>
</protein>
<feature type="domain" description="NAD(P)-binding" evidence="1">
    <location>
        <begin position="7"/>
        <end position="160"/>
    </location>
</feature>
<reference evidence="2 3" key="1">
    <citation type="journal article" date="2019" name="Int. J. Syst. Evol. Microbiol.">
        <title>The Global Catalogue of Microorganisms (GCM) 10K type strain sequencing project: providing services to taxonomists for standard genome sequencing and annotation.</title>
        <authorList>
            <consortium name="The Broad Institute Genomics Platform"/>
            <consortium name="The Broad Institute Genome Sequencing Center for Infectious Disease"/>
            <person name="Wu L."/>
            <person name="Ma J."/>
        </authorList>
    </citation>
    <scope>NUCLEOTIDE SEQUENCE [LARGE SCALE GENOMIC DNA]</scope>
    <source>
        <strain evidence="2 3">CGMCC 1.15824</strain>
    </source>
</reference>
<name>A0ABD5QK64_9EURY</name>
<sequence>MDILVTGGDGFVGQHLCAELVDRSHDVTSLSRTPDPSVLPGEVELTEGDVTDYDSIEGEFEGKDVVMNLAALPPLHQPPRETSHDSVCIGGSINAVEAAEEHGVSKFIEMSSLGADPNGKIAYWRTQGLGEEVVRYSDLNWVVFRPSFIFGEGSETFTFIRQHTTPYVTVLPDGGNQPRFQPIWIGDCVQMFVDGIENDEYVGEIYELAGPEVLTLGDVARLLYGTDGKSIEILPVPMLLAVIALNAVDPIPQIPLGVNQARALKMSNTTRYNDINEFGFTKSELMSLSAYLA</sequence>
<dbReference type="AlphaFoldDB" id="A0ABD5QK64"/>
<dbReference type="CDD" id="cd05271">
    <property type="entry name" value="NDUFA9_like_SDR_a"/>
    <property type="match status" value="1"/>
</dbReference>